<comment type="caution">
    <text evidence="2">The sequence shown here is derived from an EMBL/GenBank/DDBJ whole genome shotgun (WGS) entry which is preliminary data.</text>
</comment>
<proteinExistence type="predicted"/>
<dbReference type="AlphaFoldDB" id="A0AAV7LEH6"/>
<dbReference type="EMBL" id="JANPWB010000015">
    <property type="protein sequence ID" value="KAJ1090030.1"/>
    <property type="molecule type" value="Genomic_DNA"/>
</dbReference>
<accession>A0AAV7LEH6</accession>
<feature type="compositionally biased region" description="Low complexity" evidence="1">
    <location>
        <begin position="42"/>
        <end position="54"/>
    </location>
</feature>
<evidence type="ECO:0000313" key="2">
    <source>
        <dbReference type="EMBL" id="KAJ1090030.1"/>
    </source>
</evidence>
<protein>
    <submittedName>
        <fullName evidence="2">Uncharacterized protein</fullName>
    </submittedName>
</protein>
<evidence type="ECO:0000256" key="1">
    <source>
        <dbReference type="SAM" id="MobiDB-lite"/>
    </source>
</evidence>
<feature type="region of interest" description="Disordered" evidence="1">
    <location>
        <begin position="1"/>
        <end position="54"/>
    </location>
</feature>
<feature type="compositionally biased region" description="Polar residues" evidence="1">
    <location>
        <begin position="26"/>
        <end position="41"/>
    </location>
</feature>
<reference evidence="2" key="1">
    <citation type="journal article" date="2022" name="bioRxiv">
        <title>Sequencing and chromosome-scale assembly of the giantPleurodeles waltlgenome.</title>
        <authorList>
            <person name="Brown T."/>
            <person name="Elewa A."/>
            <person name="Iarovenko S."/>
            <person name="Subramanian E."/>
            <person name="Araus A.J."/>
            <person name="Petzold A."/>
            <person name="Susuki M."/>
            <person name="Suzuki K.-i.T."/>
            <person name="Hayashi T."/>
            <person name="Toyoda A."/>
            <person name="Oliveira C."/>
            <person name="Osipova E."/>
            <person name="Leigh N.D."/>
            <person name="Simon A."/>
            <person name="Yun M.H."/>
        </authorList>
    </citation>
    <scope>NUCLEOTIDE SEQUENCE</scope>
    <source>
        <strain evidence="2">20211129_DDA</strain>
        <tissue evidence="2">Liver</tissue>
    </source>
</reference>
<evidence type="ECO:0000313" key="3">
    <source>
        <dbReference type="Proteomes" id="UP001066276"/>
    </source>
</evidence>
<sequence length="88" mass="9473">MLAPAPAPNTPNASPNPPPHSAPHSLTASPHLTATTPSMQHLTTPRVPQPPQLQLTPVPWNVALVLHRLRFRYVSSCDLSYEPGNLAT</sequence>
<keyword evidence="3" id="KW-1185">Reference proteome</keyword>
<organism evidence="2 3">
    <name type="scientific">Pleurodeles waltl</name>
    <name type="common">Iberian ribbed newt</name>
    <dbReference type="NCBI Taxonomy" id="8319"/>
    <lineage>
        <taxon>Eukaryota</taxon>
        <taxon>Metazoa</taxon>
        <taxon>Chordata</taxon>
        <taxon>Craniata</taxon>
        <taxon>Vertebrata</taxon>
        <taxon>Euteleostomi</taxon>
        <taxon>Amphibia</taxon>
        <taxon>Batrachia</taxon>
        <taxon>Caudata</taxon>
        <taxon>Salamandroidea</taxon>
        <taxon>Salamandridae</taxon>
        <taxon>Pleurodelinae</taxon>
        <taxon>Pleurodeles</taxon>
    </lineage>
</organism>
<name>A0AAV7LEH6_PLEWA</name>
<gene>
    <name evidence="2" type="ORF">NDU88_003170</name>
</gene>
<dbReference type="Proteomes" id="UP001066276">
    <property type="component" value="Chromosome 11"/>
</dbReference>
<feature type="compositionally biased region" description="Pro residues" evidence="1">
    <location>
        <begin position="1"/>
        <end position="21"/>
    </location>
</feature>